<evidence type="ECO:0000256" key="4">
    <source>
        <dbReference type="ARBA" id="ARBA00023242"/>
    </source>
</evidence>
<keyword evidence="4" id="KW-0539">Nucleus</keyword>
<name>A0A8E2EHY8_9PEZI</name>
<feature type="region of interest" description="Disordered" evidence="5">
    <location>
        <begin position="41"/>
        <end position="101"/>
    </location>
</feature>
<reference evidence="6 7" key="1">
    <citation type="journal article" date="2016" name="Nat. Commun.">
        <title>Ectomycorrhizal ecology is imprinted in the genome of the dominant symbiotic fungus Cenococcum geophilum.</title>
        <authorList>
            <consortium name="DOE Joint Genome Institute"/>
            <person name="Peter M."/>
            <person name="Kohler A."/>
            <person name="Ohm R.A."/>
            <person name="Kuo A."/>
            <person name="Krutzmann J."/>
            <person name="Morin E."/>
            <person name="Arend M."/>
            <person name="Barry K.W."/>
            <person name="Binder M."/>
            <person name="Choi C."/>
            <person name="Clum A."/>
            <person name="Copeland A."/>
            <person name="Grisel N."/>
            <person name="Haridas S."/>
            <person name="Kipfer T."/>
            <person name="LaButti K."/>
            <person name="Lindquist E."/>
            <person name="Lipzen A."/>
            <person name="Maire R."/>
            <person name="Meier B."/>
            <person name="Mihaltcheva S."/>
            <person name="Molinier V."/>
            <person name="Murat C."/>
            <person name="Poggeler S."/>
            <person name="Quandt C.A."/>
            <person name="Sperisen C."/>
            <person name="Tritt A."/>
            <person name="Tisserant E."/>
            <person name="Crous P.W."/>
            <person name="Henrissat B."/>
            <person name="Nehls U."/>
            <person name="Egli S."/>
            <person name="Spatafora J.W."/>
            <person name="Grigoriev I.V."/>
            <person name="Martin F.M."/>
        </authorList>
    </citation>
    <scope>NUCLEOTIDE SEQUENCE [LARGE SCALE GENOMIC DNA]</scope>
    <source>
        <strain evidence="6 7">CBS 459.81</strain>
    </source>
</reference>
<feature type="compositionally biased region" description="Basic and acidic residues" evidence="5">
    <location>
        <begin position="137"/>
        <end position="172"/>
    </location>
</feature>
<keyword evidence="7" id="KW-1185">Reference proteome</keyword>
<evidence type="ECO:0000313" key="7">
    <source>
        <dbReference type="Proteomes" id="UP000250266"/>
    </source>
</evidence>
<dbReference type="PANTHER" id="PTHR14577:SF0">
    <property type="entry name" value="NUCLEOLAR PROTEIN 12"/>
    <property type="match status" value="1"/>
</dbReference>
<evidence type="ECO:0000313" key="6">
    <source>
        <dbReference type="EMBL" id="OCK84131.1"/>
    </source>
</evidence>
<dbReference type="AlphaFoldDB" id="A0A8E2EHY8"/>
<feature type="region of interest" description="Disordered" evidence="5">
    <location>
        <begin position="134"/>
        <end position="211"/>
    </location>
</feature>
<evidence type="ECO:0000256" key="3">
    <source>
        <dbReference type="ARBA" id="ARBA00023054"/>
    </source>
</evidence>
<evidence type="ECO:0000256" key="2">
    <source>
        <dbReference type="ARBA" id="ARBA00007175"/>
    </source>
</evidence>
<evidence type="ECO:0000256" key="5">
    <source>
        <dbReference type="SAM" id="MobiDB-lite"/>
    </source>
</evidence>
<accession>A0A8E2EHY8</accession>
<comment type="similarity">
    <text evidence="2">Belongs to the RRP17 family.</text>
</comment>
<gene>
    <name evidence="6" type="ORF">K432DRAFT_414214</name>
</gene>
<sequence>MAPPTKRRKTSATTEIVFDPAAREEYLTGFHKRKLARIKHAQDEAVKKDREERVQQRRELRQQRKDDLERHVQEVNDLLKANGDFIEGGDSTDDGVEEDDWEGFEEGQADINREEEYIDGDKYMTVTVETVSITRDGFSKPEGEKSEEGSDNEARLKAQDAKKRAWTKETPKKVRPKKKKTKFRYESKADRKVTRLKERSKNKEQAKARRG</sequence>
<keyword evidence="3" id="KW-0175">Coiled coil</keyword>
<dbReference type="InterPro" id="IPR019186">
    <property type="entry name" value="Nucleolar_protein_12"/>
</dbReference>
<organism evidence="6 7">
    <name type="scientific">Lepidopterella palustris CBS 459.81</name>
    <dbReference type="NCBI Taxonomy" id="1314670"/>
    <lineage>
        <taxon>Eukaryota</taxon>
        <taxon>Fungi</taxon>
        <taxon>Dikarya</taxon>
        <taxon>Ascomycota</taxon>
        <taxon>Pezizomycotina</taxon>
        <taxon>Dothideomycetes</taxon>
        <taxon>Pleosporomycetidae</taxon>
        <taxon>Mytilinidiales</taxon>
        <taxon>Argynnaceae</taxon>
        <taxon>Lepidopterella</taxon>
    </lineage>
</organism>
<feature type="compositionally biased region" description="Basic and acidic residues" evidence="5">
    <location>
        <begin position="41"/>
        <end position="74"/>
    </location>
</feature>
<dbReference type="PANTHER" id="PTHR14577">
    <property type="entry name" value="NUCLEOLAR PROTEIN 12"/>
    <property type="match status" value="1"/>
</dbReference>
<proteinExistence type="inferred from homology"/>
<evidence type="ECO:0008006" key="8">
    <source>
        <dbReference type="Google" id="ProtNLM"/>
    </source>
</evidence>
<dbReference type="Proteomes" id="UP000250266">
    <property type="component" value="Unassembled WGS sequence"/>
</dbReference>
<comment type="subcellular location">
    <subcellularLocation>
        <location evidence="1">Nucleus</location>
        <location evidence="1">Nucleolus</location>
    </subcellularLocation>
</comment>
<dbReference type="OrthoDB" id="551633at2759"/>
<evidence type="ECO:0000256" key="1">
    <source>
        <dbReference type="ARBA" id="ARBA00004604"/>
    </source>
</evidence>
<feature type="compositionally biased region" description="Basic residues" evidence="5">
    <location>
        <begin position="173"/>
        <end position="182"/>
    </location>
</feature>
<feature type="compositionally biased region" description="Basic and acidic residues" evidence="5">
    <location>
        <begin position="183"/>
        <end position="211"/>
    </location>
</feature>
<protein>
    <recommendedName>
        <fullName evidence="8">Nucleolar protein 12</fullName>
    </recommendedName>
</protein>
<dbReference type="GO" id="GO:0005730">
    <property type="term" value="C:nucleolus"/>
    <property type="evidence" value="ECO:0007669"/>
    <property type="project" value="UniProtKB-SubCell"/>
</dbReference>
<dbReference type="EMBL" id="KV744844">
    <property type="protein sequence ID" value="OCK84131.1"/>
    <property type="molecule type" value="Genomic_DNA"/>
</dbReference>
<dbReference type="Pfam" id="PF09805">
    <property type="entry name" value="Nop25"/>
    <property type="match status" value="1"/>
</dbReference>
<feature type="compositionally biased region" description="Acidic residues" evidence="5">
    <location>
        <begin position="90"/>
        <end position="101"/>
    </location>
</feature>
<dbReference type="GO" id="GO:0019843">
    <property type="term" value="F:rRNA binding"/>
    <property type="evidence" value="ECO:0007669"/>
    <property type="project" value="TreeGrafter"/>
</dbReference>